<dbReference type="SUPFAM" id="SSF50037">
    <property type="entry name" value="C-terminal domain of transcriptional repressors"/>
    <property type="match status" value="1"/>
</dbReference>
<gene>
    <name evidence="3" type="ORF">E4P82_10850</name>
</gene>
<dbReference type="Gene3D" id="2.30.30.90">
    <property type="match status" value="1"/>
</dbReference>
<comment type="caution">
    <text evidence="3">The sequence shown here is derived from an EMBL/GenBank/DDBJ whole genome shotgun (WGS) entry which is preliminary data.</text>
</comment>
<dbReference type="InterPro" id="IPR052713">
    <property type="entry name" value="FeoA"/>
</dbReference>
<reference evidence="3 4" key="1">
    <citation type="submission" date="2019-03" db="EMBL/GenBank/DDBJ databases">
        <title>Metabolic reconstructions from genomes of highly enriched 'Candidatus Accumulibacter' and 'Candidatus Competibacter' bioreactor populations.</title>
        <authorList>
            <person name="Annavajhala M.K."/>
            <person name="Welles L."/>
            <person name="Abbas B."/>
            <person name="Sorokin D."/>
            <person name="Park H."/>
            <person name="Van Loosdrecht M."/>
            <person name="Chandran K."/>
        </authorList>
    </citation>
    <scope>NUCLEOTIDE SEQUENCE [LARGE SCALE GENOMIC DNA]</scope>
    <source>
        <strain evidence="3 4">SBR_G</strain>
    </source>
</reference>
<dbReference type="RefSeq" id="WP_169248902.1">
    <property type="nucleotide sequence ID" value="NZ_SPMZ01000029.1"/>
</dbReference>
<evidence type="ECO:0000313" key="3">
    <source>
        <dbReference type="EMBL" id="NMQ19652.1"/>
    </source>
</evidence>
<dbReference type="PANTHER" id="PTHR42954">
    <property type="entry name" value="FE(2+) TRANSPORT PROTEIN A"/>
    <property type="match status" value="1"/>
</dbReference>
<dbReference type="EMBL" id="SPMZ01000029">
    <property type="protein sequence ID" value="NMQ19652.1"/>
    <property type="molecule type" value="Genomic_DNA"/>
</dbReference>
<proteinExistence type="predicted"/>
<evidence type="ECO:0000256" key="1">
    <source>
        <dbReference type="ARBA" id="ARBA00023004"/>
    </source>
</evidence>
<keyword evidence="4" id="KW-1185">Reference proteome</keyword>
<keyword evidence="1" id="KW-0408">Iron</keyword>
<dbReference type="InterPro" id="IPR038157">
    <property type="entry name" value="FeoA_core_dom"/>
</dbReference>
<name>A0ABX1TLR8_9GAMM</name>
<dbReference type="InterPro" id="IPR007167">
    <property type="entry name" value="Fe-transptr_FeoA-like"/>
</dbReference>
<dbReference type="InterPro" id="IPR008988">
    <property type="entry name" value="Transcriptional_repressor_C"/>
</dbReference>
<evidence type="ECO:0000313" key="4">
    <source>
        <dbReference type="Proteomes" id="UP000760480"/>
    </source>
</evidence>
<sequence>MNNHSEQERQAFALGQAVGLGFTQPLGQMRRGSAGRVLAVSSEMGGHDIERGLLEMGFVEGARVEVLHHGFLGQDPLAVRINQTMTIALRRCEANAVLVGPLHDSAVEAKPGLTLEYASS</sequence>
<dbReference type="PANTHER" id="PTHR42954:SF2">
    <property type="entry name" value="FE(2+) TRANSPORT PROTEIN A"/>
    <property type="match status" value="1"/>
</dbReference>
<accession>A0ABX1TLR8</accession>
<dbReference type="Proteomes" id="UP000760480">
    <property type="component" value="Unassembled WGS sequence"/>
</dbReference>
<dbReference type="Pfam" id="PF04023">
    <property type="entry name" value="FeoA"/>
    <property type="match status" value="1"/>
</dbReference>
<feature type="domain" description="Ferrous iron transporter FeoA-like" evidence="2">
    <location>
        <begin position="24"/>
        <end position="101"/>
    </location>
</feature>
<dbReference type="SMART" id="SM00899">
    <property type="entry name" value="FeoA"/>
    <property type="match status" value="1"/>
</dbReference>
<organism evidence="3 4">
    <name type="scientific">Candidatus Competibacter phosphatis</name>
    <dbReference type="NCBI Taxonomy" id="221280"/>
    <lineage>
        <taxon>Bacteria</taxon>
        <taxon>Pseudomonadati</taxon>
        <taxon>Pseudomonadota</taxon>
        <taxon>Gammaproteobacteria</taxon>
        <taxon>Candidatus Competibacteraceae</taxon>
        <taxon>Candidatus Competibacter</taxon>
    </lineage>
</organism>
<evidence type="ECO:0000259" key="2">
    <source>
        <dbReference type="SMART" id="SM00899"/>
    </source>
</evidence>
<protein>
    <submittedName>
        <fullName evidence="3">Ferrous iron transport protein A</fullName>
    </submittedName>
</protein>